<evidence type="ECO:0000256" key="5">
    <source>
        <dbReference type="ARBA" id="ARBA00022490"/>
    </source>
</evidence>
<dbReference type="Gene3D" id="3.40.50.150">
    <property type="entry name" value="Vaccinia Virus protein VP39"/>
    <property type="match status" value="1"/>
</dbReference>
<comment type="caution">
    <text evidence="12">The sequence shown here is derived from an EMBL/GenBank/DDBJ whole genome shotgun (WGS) entry which is preliminary data.</text>
</comment>
<evidence type="ECO:0000256" key="8">
    <source>
        <dbReference type="ARBA" id="ARBA00022691"/>
    </source>
</evidence>
<evidence type="ECO:0000256" key="11">
    <source>
        <dbReference type="ARBA" id="ARBA00031350"/>
    </source>
</evidence>
<sequence>MTTGVEHAAALRGRLVTELVASGCLTTPRWTTAFRAVPRELFVSRFAVPDRIGRYVHHDLADPRGRAGALAAVYSDATLITQFTGATATSSSTTPSLMATMLEALAAQPGQTVLEIGTGTGYNAALLSHALGSTAVTTVEVDADLADTASAALALAGYAPTVVCADGAAGVPAHAPYDRLIATCGVTRVPPAWLAQVRVGGVVVVNVSFGIAVLTVTATGGGCGRFIGSAGFMSLRGPSSGEHRPLPREVADAARGAGGQRQDVALPAGVFANPAVAFLRALRYPALGHHVLWGVPDSPVHLYDPTRHSWARAVPTGAGRVTVTSGGPADVWAEFTGLVTDWTSRGRPDIDRYGLTVRPNGNHLLWLDTPQQVVAELT</sequence>
<evidence type="ECO:0000313" key="12">
    <source>
        <dbReference type="EMBL" id="MCP2165588.1"/>
    </source>
</evidence>
<dbReference type="Proteomes" id="UP001206128">
    <property type="component" value="Unassembled WGS sequence"/>
</dbReference>
<protein>
    <recommendedName>
        <fullName evidence="4">Protein-L-isoaspartate O-methyltransferase</fullName>
        <ecNumber evidence="3">2.1.1.77</ecNumber>
    </recommendedName>
    <alternativeName>
        <fullName evidence="11">L-isoaspartyl protein carboxyl methyltransferase</fullName>
    </alternativeName>
    <alternativeName>
        <fullName evidence="9">Protein L-isoaspartyl methyltransferase</fullName>
    </alternativeName>
    <alternativeName>
        <fullName evidence="10">Protein-beta-aspartate methyltransferase</fullName>
    </alternativeName>
</protein>
<evidence type="ECO:0000256" key="10">
    <source>
        <dbReference type="ARBA" id="ARBA00031323"/>
    </source>
</evidence>
<comment type="subcellular location">
    <subcellularLocation>
        <location evidence="1">Cytoplasm</location>
    </subcellularLocation>
</comment>
<organism evidence="12 13">
    <name type="scientific">Goodfellowiella coeruleoviolacea</name>
    <dbReference type="NCBI Taxonomy" id="334858"/>
    <lineage>
        <taxon>Bacteria</taxon>
        <taxon>Bacillati</taxon>
        <taxon>Actinomycetota</taxon>
        <taxon>Actinomycetes</taxon>
        <taxon>Pseudonocardiales</taxon>
        <taxon>Pseudonocardiaceae</taxon>
        <taxon>Goodfellowiella</taxon>
    </lineage>
</organism>
<dbReference type="InterPro" id="IPR000682">
    <property type="entry name" value="PCMT"/>
</dbReference>
<dbReference type="InterPro" id="IPR029063">
    <property type="entry name" value="SAM-dependent_MTases_sf"/>
</dbReference>
<evidence type="ECO:0000256" key="3">
    <source>
        <dbReference type="ARBA" id="ARBA00011890"/>
    </source>
</evidence>
<dbReference type="CDD" id="cd02440">
    <property type="entry name" value="AdoMet_MTases"/>
    <property type="match status" value="1"/>
</dbReference>
<reference evidence="12" key="1">
    <citation type="submission" date="2022-06" db="EMBL/GenBank/DDBJ databases">
        <title>Genomic Encyclopedia of Archaeal and Bacterial Type Strains, Phase II (KMG-II): from individual species to whole genera.</title>
        <authorList>
            <person name="Goeker M."/>
        </authorList>
    </citation>
    <scope>NUCLEOTIDE SEQUENCE</scope>
    <source>
        <strain evidence="12">DSM 43935</strain>
    </source>
</reference>
<dbReference type="Pfam" id="PF01135">
    <property type="entry name" value="PCMT"/>
    <property type="match status" value="1"/>
</dbReference>
<proteinExistence type="inferred from homology"/>
<evidence type="ECO:0000256" key="2">
    <source>
        <dbReference type="ARBA" id="ARBA00005369"/>
    </source>
</evidence>
<keyword evidence="8" id="KW-0949">S-adenosyl-L-methionine</keyword>
<evidence type="ECO:0000256" key="7">
    <source>
        <dbReference type="ARBA" id="ARBA00022679"/>
    </source>
</evidence>
<dbReference type="EC" id="2.1.1.77" evidence="3"/>
<dbReference type="SUPFAM" id="SSF53335">
    <property type="entry name" value="S-adenosyl-L-methionine-dependent methyltransferases"/>
    <property type="match status" value="1"/>
</dbReference>
<dbReference type="GO" id="GO:0032259">
    <property type="term" value="P:methylation"/>
    <property type="evidence" value="ECO:0007669"/>
    <property type="project" value="UniProtKB-KW"/>
</dbReference>
<accession>A0AAE3GD45</accession>
<keyword evidence="13" id="KW-1185">Reference proteome</keyword>
<dbReference type="GO" id="GO:0004719">
    <property type="term" value="F:protein-L-isoaspartate (D-aspartate) O-methyltransferase activity"/>
    <property type="evidence" value="ECO:0007669"/>
    <property type="project" value="UniProtKB-EC"/>
</dbReference>
<dbReference type="GO" id="GO:0005737">
    <property type="term" value="C:cytoplasm"/>
    <property type="evidence" value="ECO:0007669"/>
    <property type="project" value="UniProtKB-SubCell"/>
</dbReference>
<dbReference type="AlphaFoldDB" id="A0AAE3GD45"/>
<dbReference type="PANTHER" id="PTHR11579">
    <property type="entry name" value="PROTEIN-L-ISOASPARTATE O-METHYLTRANSFERASE"/>
    <property type="match status" value="1"/>
</dbReference>
<gene>
    <name evidence="12" type="ORF">LX83_002446</name>
</gene>
<evidence type="ECO:0000256" key="6">
    <source>
        <dbReference type="ARBA" id="ARBA00022603"/>
    </source>
</evidence>
<evidence type="ECO:0000256" key="4">
    <source>
        <dbReference type="ARBA" id="ARBA00013346"/>
    </source>
</evidence>
<dbReference type="PANTHER" id="PTHR11579:SF0">
    <property type="entry name" value="PROTEIN-L-ISOASPARTATE(D-ASPARTATE) O-METHYLTRANSFERASE"/>
    <property type="match status" value="1"/>
</dbReference>
<keyword evidence="6" id="KW-0489">Methyltransferase</keyword>
<comment type="similarity">
    <text evidence="2">Belongs to the methyltransferase superfamily. L-isoaspartyl/D-aspartyl protein methyltransferase family.</text>
</comment>
<evidence type="ECO:0000256" key="9">
    <source>
        <dbReference type="ARBA" id="ARBA00030757"/>
    </source>
</evidence>
<evidence type="ECO:0000256" key="1">
    <source>
        <dbReference type="ARBA" id="ARBA00004496"/>
    </source>
</evidence>
<evidence type="ECO:0000313" key="13">
    <source>
        <dbReference type="Proteomes" id="UP001206128"/>
    </source>
</evidence>
<dbReference type="EMBL" id="JAMTCK010000005">
    <property type="protein sequence ID" value="MCP2165588.1"/>
    <property type="molecule type" value="Genomic_DNA"/>
</dbReference>
<keyword evidence="7" id="KW-0808">Transferase</keyword>
<dbReference type="RefSeq" id="WP_253770541.1">
    <property type="nucleotide sequence ID" value="NZ_JAMTCK010000005.1"/>
</dbReference>
<name>A0AAE3GD45_9PSEU</name>
<keyword evidence="5" id="KW-0963">Cytoplasm</keyword>